<dbReference type="GO" id="GO:0003735">
    <property type="term" value="F:structural constituent of ribosome"/>
    <property type="evidence" value="ECO:0007669"/>
    <property type="project" value="InterPro"/>
</dbReference>
<keyword evidence="4" id="KW-0694">RNA-binding</keyword>
<feature type="region of interest" description="Disordered" evidence="5">
    <location>
        <begin position="1"/>
        <end position="41"/>
    </location>
</feature>
<keyword evidence="4" id="KW-0699">rRNA-binding</keyword>
<evidence type="ECO:0000259" key="6">
    <source>
        <dbReference type="Pfam" id="PF00828"/>
    </source>
</evidence>
<feature type="compositionally biased region" description="Basic residues" evidence="5">
    <location>
        <begin position="7"/>
        <end position="17"/>
    </location>
</feature>
<evidence type="ECO:0000256" key="4">
    <source>
        <dbReference type="HAMAP-Rule" id="MF_01341"/>
    </source>
</evidence>
<comment type="subunit">
    <text evidence="4">Part of the 50S ribosomal subunit.</text>
</comment>
<dbReference type="AlphaFoldDB" id="A0A1G1WJQ3"/>
<evidence type="ECO:0000313" key="8">
    <source>
        <dbReference type="Proteomes" id="UP000177900"/>
    </source>
</evidence>
<dbReference type="NCBIfam" id="TIGR01071">
    <property type="entry name" value="rplO_bact"/>
    <property type="match status" value="1"/>
</dbReference>
<evidence type="ECO:0000256" key="3">
    <source>
        <dbReference type="ARBA" id="ARBA00023274"/>
    </source>
</evidence>
<gene>
    <name evidence="4" type="primary">rplO</name>
    <name evidence="7" type="ORF">A2864_02620</name>
</gene>
<dbReference type="InterPro" id="IPR030878">
    <property type="entry name" value="Ribosomal_uL15"/>
</dbReference>
<organism evidence="7 8">
    <name type="scientific">Candidatus Woykebacteria bacterium RIFCSPHIGHO2_01_FULL_39_12</name>
    <dbReference type="NCBI Taxonomy" id="1802599"/>
    <lineage>
        <taxon>Bacteria</taxon>
        <taxon>Candidatus Woykeibacteriota</taxon>
    </lineage>
</organism>
<dbReference type="InterPro" id="IPR021131">
    <property type="entry name" value="Ribosomal_uL15/eL18"/>
</dbReference>
<dbReference type="GO" id="GO:0019843">
    <property type="term" value="F:rRNA binding"/>
    <property type="evidence" value="ECO:0007669"/>
    <property type="project" value="UniProtKB-UniRule"/>
</dbReference>
<name>A0A1G1WJQ3_9BACT</name>
<dbReference type="Gene3D" id="3.100.10.10">
    <property type="match status" value="1"/>
</dbReference>
<keyword evidence="2 4" id="KW-0689">Ribosomal protein</keyword>
<protein>
    <recommendedName>
        <fullName evidence="4">Large ribosomal subunit protein uL15</fullName>
    </recommendedName>
</protein>
<feature type="compositionally biased region" description="Basic residues" evidence="5">
    <location>
        <begin position="28"/>
        <end position="41"/>
    </location>
</feature>
<dbReference type="Proteomes" id="UP000177900">
    <property type="component" value="Unassembled WGS sequence"/>
</dbReference>
<comment type="similarity">
    <text evidence="1 4">Belongs to the universal ribosomal protein uL15 family.</text>
</comment>
<evidence type="ECO:0000256" key="2">
    <source>
        <dbReference type="ARBA" id="ARBA00022980"/>
    </source>
</evidence>
<dbReference type="GO" id="GO:0006412">
    <property type="term" value="P:translation"/>
    <property type="evidence" value="ECO:0007669"/>
    <property type="project" value="UniProtKB-UniRule"/>
</dbReference>
<dbReference type="SUPFAM" id="SSF52080">
    <property type="entry name" value="Ribosomal proteins L15p and L18e"/>
    <property type="match status" value="1"/>
</dbReference>
<dbReference type="InterPro" id="IPR036227">
    <property type="entry name" value="Ribosomal_uL15/eL18_sf"/>
</dbReference>
<reference evidence="7 8" key="1">
    <citation type="journal article" date="2016" name="Nat. Commun.">
        <title>Thousands of microbial genomes shed light on interconnected biogeochemical processes in an aquifer system.</title>
        <authorList>
            <person name="Anantharaman K."/>
            <person name="Brown C.T."/>
            <person name="Hug L.A."/>
            <person name="Sharon I."/>
            <person name="Castelle C.J."/>
            <person name="Probst A.J."/>
            <person name="Thomas B.C."/>
            <person name="Singh A."/>
            <person name="Wilkins M.J."/>
            <person name="Karaoz U."/>
            <person name="Brodie E.L."/>
            <person name="Williams K.H."/>
            <person name="Hubbard S.S."/>
            <person name="Banfield J.F."/>
        </authorList>
    </citation>
    <scope>NUCLEOTIDE SEQUENCE [LARGE SCALE GENOMIC DNA]</scope>
</reference>
<evidence type="ECO:0000313" key="7">
    <source>
        <dbReference type="EMBL" id="OGY27913.1"/>
    </source>
</evidence>
<dbReference type="EMBL" id="MHCV01000008">
    <property type="protein sequence ID" value="OGY27913.1"/>
    <property type="molecule type" value="Genomic_DNA"/>
</dbReference>
<sequence length="146" mass="15660">MELSKLSKIKTKSKKRIGRGESSGKGKTSGRGHKGQRSRGKIKLGFEGGQLALSKRLPQRRGIGNPPSKETVSIKVGWLSKFKPNSVVDKDSLIKIGLVKNSRNIVKIKIVDGGVLKVPVVVKVPVSSKARSVIEKALGKVELANG</sequence>
<comment type="function">
    <text evidence="4">Binds to the 23S rRNA.</text>
</comment>
<proteinExistence type="inferred from homology"/>
<dbReference type="Pfam" id="PF00828">
    <property type="entry name" value="Ribosomal_L27A"/>
    <property type="match status" value="1"/>
</dbReference>
<dbReference type="PANTHER" id="PTHR12934">
    <property type="entry name" value="50S RIBOSOMAL PROTEIN L15"/>
    <property type="match status" value="1"/>
</dbReference>
<dbReference type="PANTHER" id="PTHR12934:SF11">
    <property type="entry name" value="LARGE RIBOSOMAL SUBUNIT PROTEIN UL15M"/>
    <property type="match status" value="1"/>
</dbReference>
<feature type="domain" description="Large ribosomal subunit protein uL15/eL18" evidence="6">
    <location>
        <begin position="83"/>
        <end position="142"/>
    </location>
</feature>
<comment type="caution">
    <text evidence="7">The sequence shown here is derived from an EMBL/GenBank/DDBJ whole genome shotgun (WGS) entry which is preliminary data.</text>
</comment>
<dbReference type="HAMAP" id="MF_01341">
    <property type="entry name" value="Ribosomal_uL15"/>
    <property type="match status" value="1"/>
</dbReference>
<dbReference type="GO" id="GO:0015934">
    <property type="term" value="C:large ribosomal subunit"/>
    <property type="evidence" value="ECO:0007669"/>
    <property type="project" value="InterPro"/>
</dbReference>
<accession>A0A1G1WJQ3</accession>
<evidence type="ECO:0000256" key="5">
    <source>
        <dbReference type="SAM" id="MobiDB-lite"/>
    </source>
</evidence>
<evidence type="ECO:0000256" key="1">
    <source>
        <dbReference type="ARBA" id="ARBA00007320"/>
    </source>
</evidence>
<dbReference type="InterPro" id="IPR005749">
    <property type="entry name" value="Ribosomal_uL15_bac-type"/>
</dbReference>
<keyword evidence="3 4" id="KW-0687">Ribonucleoprotein</keyword>